<evidence type="ECO:0000256" key="2">
    <source>
        <dbReference type="ARBA" id="ARBA00022619"/>
    </source>
</evidence>
<dbReference type="RefSeq" id="WP_110270405.1">
    <property type="nucleotide sequence ID" value="NZ_CP029289.2"/>
</dbReference>
<name>A0A2U9IF09_9CREN</name>
<evidence type="ECO:0000313" key="7">
    <source>
        <dbReference type="EMBL" id="AWR94524.1"/>
    </source>
</evidence>
<dbReference type="EMBL" id="CP029289">
    <property type="protein sequence ID" value="AWR94524.1"/>
    <property type="molecule type" value="Genomic_DNA"/>
</dbReference>
<dbReference type="PANTHER" id="PTHR21327">
    <property type="entry name" value="GTP CYCLOHYDROLASE II-RELATED"/>
    <property type="match status" value="1"/>
</dbReference>
<dbReference type="Proteomes" id="UP000248044">
    <property type="component" value="Chromosome"/>
</dbReference>
<dbReference type="Gene3D" id="3.90.870.10">
    <property type="entry name" value="DHBP synthase"/>
    <property type="match status" value="1"/>
</dbReference>
<proteinExistence type="predicted"/>
<dbReference type="GeneID" id="36832066"/>
<evidence type="ECO:0000256" key="4">
    <source>
        <dbReference type="ARBA" id="ARBA00022842"/>
    </source>
</evidence>
<accession>A0A2U9IF09</accession>
<reference evidence="7 8" key="1">
    <citation type="submission" date="2018-05" db="EMBL/GenBank/DDBJ databases">
        <title>Complete Genome Sequences of Extremely Thermoacidophilic, Metal-Mobilizing Type-Strain Members of the Archaeal Family Sulfolobaceae: Acidianus brierleyi DSM-1651T, Acidianus sulfidivorans DSM-18786T, Metallosphaera hakonensis DSM-7519T, and Metallosphaera prunae DSM-10039T.</title>
        <authorList>
            <person name="Counts J.A."/>
            <person name="Kelly R.M."/>
        </authorList>
    </citation>
    <scope>NUCLEOTIDE SEQUENCE [LARGE SCALE GENOMIC DNA]</scope>
    <source>
        <strain evidence="7 8">DSM 1651</strain>
    </source>
</reference>
<gene>
    <name evidence="7" type="ORF">DFR85_07880</name>
</gene>
<dbReference type="PANTHER" id="PTHR21327:SF46">
    <property type="entry name" value="3,4-DIHYDROXY-2-BUTANONE 4-PHOSPHATE SYNTHASE"/>
    <property type="match status" value="1"/>
</dbReference>
<dbReference type="UniPathway" id="UPA00275"/>
<dbReference type="InterPro" id="IPR000422">
    <property type="entry name" value="DHBP_synthase_RibB"/>
</dbReference>
<dbReference type="GO" id="GO:0008686">
    <property type="term" value="F:3,4-dihydroxy-2-butanone-4-phosphate synthase activity"/>
    <property type="evidence" value="ECO:0007669"/>
    <property type="project" value="InterPro"/>
</dbReference>
<keyword evidence="3" id="KW-0479">Metal-binding</keyword>
<protein>
    <submittedName>
        <fullName evidence="7">3,4-dihydroxy-2-butanone 4-phosphate synthase</fullName>
    </submittedName>
</protein>
<dbReference type="GO" id="GO:0009231">
    <property type="term" value="P:riboflavin biosynthetic process"/>
    <property type="evidence" value="ECO:0007669"/>
    <property type="project" value="UniProtKB-UniPathway"/>
</dbReference>
<keyword evidence="2" id="KW-0686">Riboflavin biosynthesis</keyword>
<dbReference type="GO" id="GO:0046872">
    <property type="term" value="F:metal ion binding"/>
    <property type="evidence" value="ECO:0007669"/>
    <property type="project" value="UniProtKB-KW"/>
</dbReference>
<dbReference type="Pfam" id="PF00926">
    <property type="entry name" value="DHBP_synthase"/>
    <property type="match status" value="1"/>
</dbReference>
<keyword evidence="4" id="KW-0460">Magnesium</keyword>
<keyword evidence="5" id="KW-0464">Manganese</keyword>
<comment type="pathway">
    <text evidence="1">Cofactor biosynthesis; riboflavin biosynthesis.</text>
</comment>
<dbReference type="KEGG" id="abri:DFR85_07880"/>
<keyword evidence="6" id="KW-0456">Lyase</keyword>
<evidence type="ECO:0000256" key="3">
    <source>
        <dbReference type="ARBA" id="ARBA00022723"/>
    </source>
</evidence>
<evidence type="ECO:0000256" key="5">
    <source>
        <dbReference type="ARBA" id="ARBA00023211"/>
    </source>
</evidence>
<evidence type="ECO:0000256" key="6">
    <source>
        <dbReference type="ARBA" id="ARBA00023239"/>
    </source>
</evidence>
<sequence>MISKEIIRKNLESGLPILIYDFDGREEETDMIFYAGAINWKSIYTLRTSAGGLICYATGSKEANILGLRFQTDILRDNTIYKKLVKIPSYKDEPAFSIWVNHVNTTTGISDYDRAKTIQELHKVIITINENPLEAKENFYTYFYAPGHVPFLISRDITKRRGHTELSTTLMSFLGLEKSVAFAEMLDEKVSLKKNKALLFAKNNGLLFIEGKEILNEVIA</sequence>
<dbReference type="OrthoDB" id="25735at2157"/>
<dbReference type="AlphaFoldDB" id="A0A2U9IF09"/>
<evidence type="ECO:0000313" key="8">
    <source>
        <dbReference type="Proteomes" id="UP000248044"/>
    </source>
</evidence>
<dbReference type="GO" id="GO:0005829">
    <property type="term" value="C:cytosol"/>
    <property type="evidence" value="ECO:0007669"/>
    <property type="project" value="TreeGrafter"/>
</dbReference>
<organism evidence="7 8">
    <name type="scientific">Acidianus brierleyi</name>
    <dbReference type="NCBI Taxonomy" id="41673"/>
    <lineage>
        <taxon>Archaea</taxon>
        <taxon>Thermoproteota</taxon>
        <taxon>Thermoprotei</taxon>
        <taxon>Sulfolobales</taxon>
        <taxon>Sulfolobaceae</taxon>
        <taxon>Acidianus</taxon>
    </lineage>
</organism>
<keyword evidence="8" id="KW-1185">Reference proteome</keyword>
<evidence type="ECO:0000256" key="1">
    <source>
        <dbReference type="ARBA" id="ARBA00005104"/>
    </source>
</evidence>
<dbReference type="InterPro" id="IPR017945">
    <property type="entry name" value="DHBP_synth_RibB-like_a/b_dom"/>
</dbReference>
<dbReference type="NCBIfam" id="NF004437">
    <property type="entry name" value="PRK05773.1"/>
    <property type="match status" value="1"/>
</dbReference>
<dbReference type="SUPFAM" id="SSF55821">
    <property type="entry name" value="YrdC/RibB"/>
    <property type="match status" value="1"/>
</dbReference>